<comment type="caution">
    <text evidence="1">The sequence shown here is derived from an EMBL/GenBank/DDBJ whole genome shotgun (WGS) entry which is preliminary data.</text>
</comment>
<evidence type="ECO:0000313" key="2">
    <source>
        <dbReference type="Proteomes" id="UP000594638"/>
    </source>
</evidence>
<reference evidence="1 2" key="1">
    <citation type="submission" date="2019-12" db="EMBL/GenBank/DDBJ databases">
        <authorList>
            <person name="Alioto T."/>
            <person name="Alioto T."/>
            <person name="Gomez Garrido J."/>
        </authorList>
    </citation>
    <scope>NUCLEOTIDE SEQUENCE [LARGE SCALE GENOMIC DNA]</scope>
</reference>
<name>A0A8S0SAK2_OLEEU</name>
<dbReference type="Proteomes" id="UP000594638">
    <property type="component" value="Unassembled WGS sequence"/>
</dbReference>
<evidence type="ECO:0000313" key="1">
    <source>
        <dbReference type="EMBL" id="CAA2988247.1"/>
    </source>
</evidence>
<dbReference type="AlphaFoldDB" id="A0A8S0SAK2"/>
<proteinExistence type="predicted"/>
<protein>
    <submittedName>
        <fullName evidence="1">Uncharacterized protein</fullName>
    </submittedName>
</protein>
<gene>
    <name evidence="1" type="ORF">OLEA9_A007751</name>
</gene>
<keyword evidence="2" id="KW-1185">Reference proteome</keyword>
<organism evidence="1 2">
    <name type="scientific">Olea europaea subsp. europaea</name>
    <dbReference type="NCBI Taxonomy" id="158383"/>
    <lineage>
        <taxon>Eukaryota</taxon>
        <taxon>Viridiplantae</taxon>
        <taxon>Streptophyta</taxon>
        <taxon>Embryophyta</taxon>
        <taxon>Tracheophyta</taxon>
        <taxon>Spermatophyta</taxon>
        <taxon>Magnoliopsida</taxon>
        <taxon>eudicotyledons</taxon>
        <taxon>Gunneridae</taxon>
        <taxon>Pentapetalae</taxon>
        <taxon>asterids</taxon>
        <taxon>lamiids</taxon>
        <taxon>Lamiales</taxon>
        <taxon>Oleaceae</taxon>
        <taxon>Oleeae</taxon>
        <taxon>Olea</taxon>
    </lineage>
</organism>
<dbReference type="Gramene" id="OE9A007751T1">
    <property type="protein sequence ID" value="OE9A007751C1"/>
    <property type="gene ID" value="OE9A007751"/>
</dbReference>
<sequence length="65" mass="6879">MAFGDLAVVGMGKLGCNSGGGNLAVAMEVILTPSLEMWEGKSSGKDARGKEEYTAFFYFLVPKNS</sequence>
<accession>A0A8S0SAK2</accession>
<dbReference type="EMBL" id="CACTIH010003980">
    <property type="protein sequence ID" value="CAA2988247.1"/>
    <property type="molecule type" value="Genomic_DNA"/>
</dbReference>